<reference evidence="1 2" key="1">
    <citation type="submission" date="2015-02" db="EMBL/GenBank/DDBJ databases">
        <title>Nostoc linckia genome annotation.</title>
        <authorList>
            <person name="Zhou Z."/>
        </authorList>
    </citation>
    <scope>NUCLEOTIDE SEQUENCE [LARGE SCALE GENOMIC DNA]</scope>
    <source>
        <strain evidence="2">z8</strain>
    </source>
</reference>
<evidence type="ECO:0008006" key="3">
    <source>
        <dbReference type="Google" id="ProtNLM"/>
    </source>
</evidence>
<proteinExistence type="predicted"/>
<organism evidence="1 2">
    <name type="scientific">Nostoc linckia z8</name>
    <dbReference type="NCBI Taxonomy" id="1628746"/>
    <lineage>
        <taxon>Bacteria</taxon>
        <taxon>Bacillati</taxon>
        <taxon>Cyanobacteriota</taxon>
        <taxon>Cyanophyceae</taxon>
        <taxon>Nostocales</taxon>
        <taxon>Nostocaceae</taxon>
        <taxon>Nostoc</taxon>
    </lineage>
</organism>
<evidence type="ECO:0000313" key="2">
    <source>
        <dbReference type="Proteomes" id="UP000222310"/>
    </source>
</evidence>
<name>A0A9Q6EIB9_NOSLI</name>
<accession>A0A9Q6EIB9</accession>
<dbReference type="EMBL" id="LAHD01000139">
    <property type="protein sequence ID" value="PHJ95684.1"/>
    <property type="molecule type" value="Genomic_DNA"/>
</dbReference>
<dbReference type="Proteomes" id="UP000222310">
    <property type="component" value="Unassembled WGS sequence"/>
</dbReference>
<comment type="caution">
    <text evidence="1">The sequence shown here is derived from an EMBL/GenBank/DDBJ whole genome shotgun (WGS) entry which is preliminary data.</text>
</comment>
<dbReference type="RefSeq" id="WP_099070774.1">
    <property type="nucleotide sequence ID" value="NZ_LAHD01000139.1"/>
</dbReference>
<dbReference type="AlphaFoldDB" id="A0A9Q6EIB9"/>
<evidence type="ECO:0000313" key="1">
    <source>
        <dbReference type="EMBL" id="PHJ95684.1"/>
    </source>
</evidence>
<dbReference type="NCBIfam" id="NF037954">
    <property type="entry name" value="het_cyst_PatD"/>
    <property type="match status" value="1"/>
</dbReference>
<protein>
    <recommendedName>
        <fullName evidence="3">Heterocyst frequency control protein PatD</fullName>
    </recommendedName>
</protein>
<dbReference type="GeneID" id="57097047"/>
<dbReference type="InterPro" id="IPR047810">
    <property type="entry name" value="PatD-like"/>
</dbReference>
<gene>
    <name evidence="1" type="ORF">VF08_31525</name>
</gene>
<sequence length="132" mass="14851">MSLNREKYQAFVTLLEQLRSDATTGPIVAAELRRRVASLQRLFVEEIVPLADIGVDGASQTEASLQGEDSRVQSYQTEMSKQLRLLEIDVMFFQGARQASTVQTRLQTISDRLTTLIQYCDAILQPQTEGEK</sequence>